<keyword evidence="3" id="KW-1185">Reference proteome</keyword>
<evidence type="ECO:0000313" key="3">
    <source>
        <dbReference type="Proteomes" id="UP000002508"/>
    </source>
</evidence>
<evidence type="ECO:0000256" key="1">
    <source>
        <dbReference type="SAM" id="MobiDB-lite"/>
    </source>
</evidence>
<dbReference type="HOGENOM" id="CLU_2932839_0_0_0"/>
<evidence type="ECO:0000313" key="2">
    <source>
        <dbReference type="EMBL" id="ACL23220.1"/>
    </source>
</evidence>
<dbReference type="Proteomes" id="UP000002508">
    <property type="component" value="Chromosome"/>
</dbReference>
<reference evidence="2" key="1">
    <citation type="submission" date="2008-12" db="EMBL/GenBank/DDBJ databases">
        <title>Complete sequence of Chloroflexus aggregans DSM 9485.</title>
        <authorList>
            <consortium name="US DOE Joint Genome Institute"/>
            <person name="Lucas S."/>
            <person name="Copeland A."/>
            <person name="Lapidus A."/>
            <person name="Glavina del Rio T."/>
            <person name="Dalin E."/>
            <person name="Tice H."/>
            <person name="Pitluck S."/>
            <person name="Foster B."/>
            <person name="Larimer F."/>
            <person name="Land M."/>
            <person name="Hauser L."/>
            <person name="Kyrpides N."/>
            <person name="Mikhailova N."/>
            <person name="Bryant D."/>
            <person name="Richardson P."/>
        </authorList>
    </citation>
    <scope>NUCLEOTIDE SEQUENCE</scope>
    <source>
        <strain evidence="2">DSM 9485</strain>
    </source>
</reference>
<name>B8G2R6_CHLAD</name>
<dbReference type="EMBL" id="CP001337">
    <property type="protein sequence ID" value="ACL23220.1"/>
    <property type="molecule type" value="Genomic_DNA"/>
</dbReference>
<feature type="compositionally biased region" description="Basic residues" evidence="1">
    <location>
        <begin position="45"/>
        <end position="60"/>
    </location>
</feature>
<feature type="compositionally biased region" description="Basic and acidic residues" evidence="1">
    <location>
        <begin position="24"/>
        <end position="33"/>
    </location>
</feature>
<organism evidence="2 3">
    <name type="scientific">Chloroflexus aggregans (strain MD-66 / DSM 9485)</name>
    <dbReference type="NCBI Taxonomy" id="326427"/>
    <lineage>
        <taxon>Bacteria</taxon>
        <taxon>Bacillati</taxon>
        <taxon>Chloroflexota</taxon>
        <taxon>Chloroflexia</taxon>
        <taxon>Chloroflexales</taxon>
        <taxon>Chloroflexineae</taxon>
        <taxon>Chloroflexaceae</taxon>
        <taxon>Chloroflexus</taxon>
    </lineage>
</organism>
<dbReference type="KEGG" id="cag:Cagg_0272"/>
<accession>B8G2R6</accession>
<gene>
    <name evidence="2" type="ordered locus">Cagg_0272</name>
</gene>
<dbReference type="AlphaFoldDB" id="B8G2R6"/>
<proteinExistence type="predicted"/>
<feature type="region of interest" description="Disordered" evidence="1">
    <location>
        <begin position="24"/>
        <end position="60"/>
    </location>
</feature>
<protein>
    <submittedName>
        <fullName evidence="2">Uncharacterized protein</fullName>
    </submittedName>
</protein>
<sequence length="60" mass="6566">MSKWVLLVKHIGCYVSLKEKPLTQRRKDAEGAKAPHAQSAPVGARRCRAPRRALTKGKGG</sequence>